<name>A0A6C0EYV0_9ZZZZ</name>
<dbReference type="SUPFAM" id="SSF55961">
    <property type="entry name" value="Bet v1-like"/>
    <property type="match status" value="1"/>
</dbReference>
<reference evidence="1" key="1">
    <citation type="journal article" date="2020" name="Nature">
        <title>Giant virus diversity and host interactions through global metagenomics.</title>
        <authorList>
            <person name="Schulz F."/>
            <person name="Roux S."/>
            <person name="Paez-Espino D."/>
            <person name="Jungbluth S."/>
            <person name="Walsh D.A."/>
            <person name="Denef V.J."/>
            <person name="McMahon K.D."/>
            <person name="Konstantinidis K.T."/>
            <person name="Eloe-Fadrosh E.A."/>
            <person name="Kyrpides N.C."/>
            <person name="Woyke T."/>
        </authorList>
    </citation>
    <scope>NUCLEOTIDE SEQUENCE</scope>
    <source>
        <strain evidence="1">GVMAG-M-3300009161-36</strain>
    </source>
</reference>
<sequence>MNMNMNMNINSANSLLMEQQIKNNMIEEIYNYDFKTVCTKEQVYLKREKSCNIFLLQFNLENKKKNLHDIINLNMYDLLFNLNKANFEKIEIKKWISPNEIEVLFLFKPFGKELGIKPKYMYIRTIANITNEKHIYTSVDIDYPYAEELQNYEKVKNIISTMIINFESNHKININYIFKFELAHTLPIYMENILGLIMKKMFLHLKQFIEIA</sequence>
<evidence type="ECO:0000313" key="1">
    <source>
        <dbReference type="EMBL" id="QHT33489.1"/>
    </source>
</evidence>
<evidence type="ECO:0008006" key="2">
    <source>
        <dbReference type="Google" id="ProtNLM"/>
    </source>
</evidence>
<protein>
    <recommendedName>
        <fullName evidence="2">Coenzyme Q-binding protein COQ10 START domain-containing protein</fullName>
    </recommendedName>
</protein>
<accession>A0A6C0EYV0</accession>
<organism evidence="1">
    <name type="scientific">viral metagenome</name>
    <dbReference type="NCBI Taxonomy" id="1070528"/>
    <lineage>
        <taxon>unclassified sequences</taxon>
        <taxon>metagenomes</taxon>
        <taxon>organismal metagenomes</taxon>
    </lineage>
</organism>
<dbReference type="EMBL" id="MN738968">
    <property type="protein sequence ID" value="QHT33489.1"/>
    <property type="molecule type" value="Genomic_DNA"/>
</dbReference>
<dbReference type="AlphaFoldDB" id="A0A6C0EYV0"/>
<proteinExistence type="predicted"/>